<name>A0A4V2VPB6_ROSSA</name>
<protein>
    <recommendedName>
        <fullName evidence="3">Transposase</fullName>
    </recommendedName>
</protein>
<accession>A0A4V2VPB6</accession>
<comment type="caution">
    <text evidence="1">The sequence shown here is derived from an EMBL/GenBank/DDBJ whole genome shotgun (WGS) entry which is preliminary data.</text>
</comment>
<evidence type="ECO:0008006" key="3">
    <source>
        <dbReference type="Google" id="ProtNLM"/>
    </source>
</evidence>
<dbReference type="EMBL" id="SMBU01000039">
    <property type="protein sequence ID" value="TCU88381.1"/>
    <property type="molecule type" value="Genomic_DNA"/>
</dbReference>
<sequence length="31" mass="3400">MEERTKIHVGLDVHKDSISVAAAEPGRTPRV</sequence>
<organism evidence="1 2">
    <name type="scientific">Roseateles saccharophilus</name>
    <name type="common">Pseudomonas saccharophila</name>
    <dbReference type="NCBI Taxonomy" id="304"/>
    <lineage>
        <taxon>Bacteria</taxon>
        <taxon>Pseudomonadati</taxon>
        <taxon>Pseudomonadota</taxon>
        <taxon>Betaproteobacteria</taxon>
        <taxon>Burkholderiales</taxon>
        <taxon>Sphaerotilaceae</taxon>
        <taxon>Roseateles</taxon>
    </lineage>
</organism>
<evidence type="ECO:0000313" key="2">
    <source>
        <dbReference type="Proteomes" id="UP000295110"/>
    </source>
</evidence>
<dbReference type="AlphaFoldDB" id="A0A4V2VPB6"/>
<dbReference type="Proteomes" id="UP000295110">
    <property type="component" value="Unassembled WGS sequence"/>
</dbReference>
<evidence type="ECO:0000313" key="1">
    <source>
        <dbReference type="EMBL" id="TCU88381.1"/>
    </source>
</evidence>
<gene>
    <name evidence="1" type="ORF">EV671_10397</name>
</gene>
<proteinExistence type="predicted"/>
<reference evidence="1 2" key="1">
    <citation type="submission" date="2019-03" db="EMBL/GenBank/DDBJ databases">
        <title>Genomic Encyclopedia of Type Strains, Phase IV (KMG-IV): sequencing the most valuable type-strain genomes for metagenomic binning, comparative biology and taxonomic classification.</title>
        <authorList>
            <person name="Goeker M."/>
        </authorList>
    </citation>
    <scope>NUCLEOTIDE SEQUENCE [LARGE SCALE GENOMIC DNA]</scope>
    <source>
        <strain evidence="1 2">DSM 654</strain>
    </source>
</reference>
<keyword evidence="2" id="KW-1185">Reference proteome</keyword>